<reference evidence="2" key="1">
    <citation type="submission" date="2015-03" db="EMBL/GenBank/DDBJ databases">
        <title>Characterization of two novel Thaumarchaeota isolated from the Northern Adriatic Sea.</title>
        <authorList>
            <person name="Bayer B."/>
            <person name="Vojvoda J."/>
            <person name="Offre P."/>
            <person name="Srivastava A."/>
            <person name="Elisabeth N."/>
            <person name="Garcia J.A.L."/>
            <person name="Schleper C."/>
            <person name="Herndl G.J."/>
        </authorList>
    </citation>
    <scope>NUCLEOTIDE SEQUENCE [LARGE SCALE GENOMIC DNA]</scope>
    <source>
        <strain evidence="2">NF5</strain>
    </source>
</reference>
<evidence type="ECO:0000313" key="2">
    <source>
        <dbReference type="Proteomes" id="UP000032408"/>
    </source>
</evidence>
<dbReference type="KEGG" id="nin:NADRNF5_1335"/>
<dbReference type="AlphaFoldDB" id="A0A0D5C2S8"/>
<protein>
    <submittedName>
        <fullName evidence="1">Uncharacterized protein</fullName>
    </submittedName>
</protein>
<dbReference type="EMBL" id="CP011070">
    <property type="protein sequence ID" value="AJW71021.1"/>
    <property type="molecule type" value="Genomic_DNA"/>
</dbReference>
<proteinExistence type="predicted"/>
<organism evidence="1 2">
    <name type="scientific">Nitrosopumilus adriaticus</name>
    <dbReference type="NCBI Taxonomy" id="1580092"/>
    <lineage>
        <taxon>Archaea</taxon>
        <taxon>Nitrososphaerota</taxon>
        <taxon>Nitrososphaeria</taxon>
        <taxon>Nitrosopumilales</taxon>
        <taxon>Nitrosopumilaceae</taxon>
        <taxon>Nitrosopumilus</taxon>
    </lineage>
</organism>
<dbReference type="STRING" id="1580092.NADRNF5_1335"/>
<sequence length="46" mass="5674">MTSFEEKIREKMVKQKEKYEEYKKKEGDSDLLFNEKDNKSKIKDEE</sequence>
<dbReference type="RefSeq" id="WP_192828300.1">
    <property type="nucleotide sequence ID" value="NZ_CP011070.1"/>
</dbReference>
<dbReference type="Proteomes" id="UP000032408">
    <property type="component" value="Chromosome"/>
</dbReference>
<accession>A0A0D5C2S8</accession>
<evidence type="ECO:0000313" key="1">
    <source>
        <dbReference type="EMBL" id="AJW71021.1"/>
    </source>
</evidence>
<keyword evidence="2" id="KW-1185">Reference proteome</keyword>
<dbReference type="HOGENOM" id="CLU_3178403_0_0_2"/>
<dbReference type="GeneID" id="59167015"/>
<reference evidence="1 2" key="2">
    <citation type="journal article" date="2016" name="ISME J.">
        <title>Physiological and genomic characterization of two novel marine thaumarchaeal strains indicates niche differentiation.</title>
        <authorList>
            <person name="Bayer B."/>
            <person name="Vojvoda J."/>
            <person name="Offre P."/>
            <person name="Alves R.J."/>
            <person name="Elisabeth N.H."/>
            <person name="Garcia J.A."/>
            <person name="Volland J.M."/>
            <person name="Srivastava A."/>
            <person name="Schleper C."/>
            <person name="Herndl G.J."/>
        </authorList>
    </citation>
    <scope>NUCLEOTIDE SEQUENCE [LARGE SCALE GENOMIC DNA]</scope>
    <source>
        <strain evidence="1 2">NF5</strain>
    </source>
</reference>
<gene>
    <name evidence="1" type="ORF">NADRNF5_1335</name>
</gene>
<name>A0A0D5C2S8_9ARCH</name>